<gene>
    <name evidence="2" type="ORF">B0A71_21480</name>
    <name evidence="1" type="ORF">BHE19_09275</name>
</gene>
<dbReference type="Proteomes" id="UP000198319">
    <property type="component" value="Unassembled WGS sequence"/>
</dbReference>
<proteinExistence type="predicted"/>
<reference evidence="2 4" key="3">
    <citation type="submission" date="2016-11" db="EMBL/GenBank/DDBJ databases">
        <title>Whole genomes of Flavobacteriaceae.</title>
        <authorList>
            <person name="Stine C."/>
            <person name="Li C."/>
            <person name="Tadesse D."/>
        </authorList>
    </citation>
    <scope>NUCLEOTIDE SEQUENCE [LARGE SCALE GENOMIC DNA]</scope>
    <source>
        <strain evidence="2 4">ATCC BAA-2541</strain>
    </source>
</reference>
<keyword evidence="4" id="KW-1185">Reference proteome</keyword>
<evidence type="ECO:0000313" key="3">
    <source>
        <dbReference type="Proteomes" id="UP000180252"/>
    </source>
</evidence>
<accession>A0A1S1J577</accession>
<evidence type="ECO:0000313" key="2">
    <source>
        <dbReference type="EMBL" id="OXB14634.1"/>
    </source>
</evidence>
<dbReference type="EMBL" id="MUHG01000036">
    <property type="protein sequence ID" value="OXB14634.1"/>
    <property type="molecule type" value="Genomic_DNA"/>
</dbReference>
<protein>
    <submittedName>
        <fullName evidence="1">Uncharacterized protein</fullName>
    </submittedName>
</protein>
<evidence type="ECO:0000313" key="4">
    <source>
        <dbReference type="Proteomes" id="UP000198319"/>
    </source>
</evidence>
<reference evidence="1" key="2">
    <citation type="submission" date="2016-09" db="EMBL/GenBank/DDBJ databases">
        <authorList>
            <person name="Capua I."/>
            <person name="De Benedictis P."/>
            <person name="Joannis T."/>
            <person name="Lombin L.H."/>
            <person name="Cattoli G."/>
        </authorList>
    </citation>
    <scope>NUCLEOTIDE SEQUENCE [LARGE SCALE GENOMIC DNA]</scope>
    <source>
        <strain evidence="1">MSU</strain>
    </source>
</reference>
<comment type="caution">
    <text evidence="1">The sequence shown here is derived from an EMBL/GenBank/DDBJ whole genome shotgun (WGS) entry which is preliminary data.</text>
</comment>
<organism evidence="1 3">
    <name type="scientific">Flavobacterium tructae</name>
    <dbReference type="NCBI Taxonomy" id="1114873"/>
    <lineage>
        <taxon>Bacteria</taxon>
        <taxon>Pseudomonadati</taxon>
        <taxon>Bacteroidota</taxon>
        <taxon>Flavobacteriia</taxon>
        <taxon>Flavobacteriales</taxon>
        <taxon>Flavobacteriaceae</taxon>
        <taxon>Flavobacterium</taxon>
    </lineage>
</organism>
<sequence length="97" mass="11906">MNDCRIWKYDFFDIIFVEEYRDTEFRKTIEFKNKTIYKMDFIFNTYNVKPINASSALEGVYMLVHHYRQYDNYRICYEAPLIGCFFYGLKFKNAKVV</sequence>
<dbReference type="Proteomes" id="UP000180252">
    <property type="component" value="Unassembled WGS sequence"/>
</dbReference>
<evidence type="ECO:0000313" key="1">
    <source>
        <dbReference type="EMBL" id="OHT44898.1"/>
    </source>
</evidence>
<dbReference type="AlphaFoldDB" id="A0A1S1J577"/>
<name>A0A1S1J577_9FLAO</name>
<dbReference type="EMBL" id="MIKE01000023">
    <property type="protein sequence ID" value="OHT44898.1"/>
    <property type="molecule type" value="Genomic_DNA"/>
</dbReference>
<reference evidence="3" key="1">
    <citation type="submission" date="2016-09" db="EMBL/GenBank/DDBJ databases">
        <authorList>
            <person name="Chen S."/>
            <person name="Walker E."/>
        </authorList>
    </citation>
    <scope>NUCLEOTIDE SEQUENCE [LARGE SCALE GENOMIC DNA]</scope>
    <source>
        <strain evidence="3">MSU</strain>
    </source>
</reference>